<dbReference type="GO" id="GO:0004129">
    <property type="term" value="F:cytochrome-c oxidase activity"/>
    <property type="evidence" value="ECO:0007669"/>
    <property type="project" value="InterPro"/>
</dbReference>
<feature type="compositionally biased region" description="Low complexity" evidence="8">
    <location>
        <begin position="1"/>
        <end position="13"/>
    </location>
</feature>
<evidence type="ECO:0000256" key="2">
    <source>
        <dbReference type="ARBA" id="ARBA00007866"/>
    </source>
</evidence>
<evidence type="ECO:0000256" key="5">
    <source>
        <dbReference type="ARBA" id="ARBA00022982"/>
    </source>
</evidence>
<dbReference type="GO" id="GO:0042773">
    <property type="term" value="P:ATP synthesis coupled electron transport"/>
    <property type="evidence" value="ECO:0007669"/>
    <property type="project" value="TreeGrafter"/>
</dbReference>
<dbReference type="CDD" id="cd13914">
    <property type="entry name" value="CuRO_HCO_II_like_3"/>
    <property type="match status" value="1"/>
</dbReference>
<comment type="similarity">
    <text evidence="2">Belongs to the cytochrome c oxidase subunit 2 family.</text>
</comment>
<dbReference type="InterPro" id="IPR008972">
    <property type="entry name" value="Cupredoxin"/>
</dbReference>
<dbReference type="EMBL" id="AOMB01000020">
    <property type="protein sequence ID" value="EMA39315.1"/>
    <property type="molecule type" value="Genomic_DNA"/>
</dbReference>
<dbReference type="Proteomes" id="UP000011566">
    <property type="component" value="Unassembled WGS sequence"/>
</dbReference>
<dbReference type="PROSITE" id="PS00078">
    <property type="entry name" value="COX2"/>
    <property type="match status" value="1"/>
</dbReference>
<evidence type="ECO:0000256" key="3">
    <source>
        <dbReference type="ARBA" id="ARBA00022448"/>
    </source>
</evidence>
<comment type="subcellular location">
    <subcellularLocation>
        <location evidence="1">Membrane</location>
    </subcellularLocation>
</comment>
<evidence type="ECO:0000313" key="11">
    <source>
        <dbReference type="Proteomes" id="UP000011566"/>
    </source>
</evidence>
<feature type="compositionally biased region" description="Low complexity" evidence="8">
    <location>
        <begin position="139"/>
        <end position="165"/>
    </location>
</feature>
<dbReference type="GO" id="GO:0016020">
    <property type="term" value="C:membrane"/>
    <property type="evidence" value="ECO:0007669"/>
    <property type="project" value="UniProtKB-SubCell"/>
</dbReference>
<keyword evidence="5" id="KW-0249">Electron transport</keyword>
<reference evidence="10 11" key="1">
    <citation type="journal article" date="2014" name="PLoS Genet.">
        <title>Phylogenetically driven sequencing of extremely halophilic archaea reveals strategies for static and dynamic osmo-response.</title>
        <authorList>
            <person name="Becker E.A."/>
            <person name="Seitzer P.M."/>
            <person name="Tritt A."/>
            <person name="Larsen D."/>
            <person name="Krusor M."/>
            <person name="Yao A.I."/>
            <person name="Wu D."/>
            <person name="Madern D."/>
            <person name="Eisen J.A."/>
            <person name="Darling A.E."/>
            <person name="Facciotti M.T."/>
        </authorList>
    </citation>
    <scope>NUCLEOTIDE SEQUENCE [LARGE SCALE GENOMIC DNA]</scope>
    <source>
        <strain evidence="10 11">100A6</strain>
    </source>
</reference>
<dbReference type="PANTHER" id="PTHR22888:SF9">
    <property type="entry name" value="CYTOCHROME C OXIDASE SUBUNIT 2"/>
    <property type="match status" value="1"/>
</dbReference>
<organism evidence="10 11">
    <name type="scientific">Halococcus hamelinensis 100A6</name>
    <dbReference type="NCBI Taxonomy" id="1132509"/>
    <lineage>
        <taxon>Archaea</taxon>
        <taxon>Methanobacteriati</taxon>
        <taxon>Methanobacteriota</taxon>
        <taxon>Stenosarchaea group</taxon>
        <taxon>Halobacteria</taxon>
        <taxon>Halobacteriales</taxon>
        <taxon>Halococcaceae</taxon>
        <taxon>Halococcus</taxon>
    </lineage>
</organism>
<dbReference type="InterPro" id="IPR045187">
    <property type="entry name" value="CcO_II"/>
</dbReference>
<dbReference type="SUPFAM" id="SSF49503">
    <property type="entry name" value="Cupredoxins"/>
    <property type="match status" value="1"/>
</dbReference>
<dbReference type="GO" id="GO:0005507">
    <property type="term" value="F:copper ion binding"/>
    <property type="evidence" value="ECO:0007669"/>
    <property type="project" value="InterPro"/>
</dbReference>
<evidence type="ECO:0000313" key="10">
    <source>
        <dbReference type="EMBL" id="EMA39315.1"/>
    </source>
</evidence>
<keyword evidence="11" id="KW-1185">Reference proteome</keyword>
<accession>M0M4K4</accession>
<evidence type="ECO:0000259" key="9">
    <source>
        <dbReference type="PROSITE" id="PS50857"/>
    </source>
</evidence>
<dbReference type="InterPro" id="IPR002429">
    <property type="entry name" value="CcO_II-like_C"/>
</dbReference>
<keyword evidence="4" id="KW-0479">Metal-binding</keyword>
<evidence type="ECO:0000256" key="8">
    <source>
        <dbReference type="SAM" id="MobiDB-lite"/>
    </source>
</evidence>
<dbReference type="eggNOG" id="arCOG01235">
    <property type="taxonomic scope" value="Archaea"/>
</dbReference>
<name>M0M4K4_9EURY</name>
<evidence type="ECO:0000256" key="4">
    <source>
        <dbReference type="ARBA" id="ARBA00022723"/>
    </source>
</evidence>
<gene>
    <name evidence="10" type="ORF">C447_07353</name>
</gene>
<evidence type="ECO:0000256" key="7">
    <source>
        <dbReference type="ARBA" id="ARBA00023136"/>
    </source>
</evidence>
<evidence type="ECO:0000256" key="6">
    <source>
        <dbReference type="ARBA" id="ARBA00023008"/>
    </source>
</evidence>
<dbReference type="PATRIC" id="fig|1132509.6.peg.1664"/>
<comment type="caution">
    <text evidence="10">The sequence shown here is derived from an EMBL/GenBank/DDBJ whole genome shotgun (WGS) entry which is preliminary data.</text>
</comment>
<feature type="domain" description="Cytochrome oxidase subunit II copper A binding" evidence="9">
    <location>
        <begin position="24"/>
        <end position="136"/>
    </location>
</feature>
<feature type="region of interest" description="Disordered" evidence="8">
    <location>
        <begin position="134"/>
        <end position="181"/>
    </location>
</feature>
<sequence length="181" mass="19177">QAQQQIQPAVTQPDVSGAIAPTEPDAAQVEVRAYQWGWTFNYPDDNVTSSGTLVVPANTEVYLHVISDDVLHAVHVPALGLKQDTIPGQYDTIQTNISQTGSFQLYCAEYCGSGHSRMLANMTVLPQNEYQSWLQEQRSSGNTLNSGSSSDSSGNSSSGNSSAGNATESDVSAAPVPARAN</sequence>
<protein>
    <submittedName>
        <fullName evidence="10">Cytochrome c oxidase subunit II</fullName>
    </submittedName>
</protein>
<dbReference type="Pfam" id="PF00116">
    <property type="entry name" value="COX2"/>
    <property type="match status" value="1"/>
</dbReference>
<dbReference type="PANTHER" id="PTHR22888">
    <property type="entry name" value="CYTOCHROME C OXIDASE, SUBUNIT II"/>
    <property type="match status" value="1"/>
</dbReference>
<evidence type="ECO:0000256" key="1">
    <source>
        <dbReference type="ARBA" id="ARBA00004370"/>
    </source>
</evidence>
<proteinExistence type="inferred from homology"/>
<dbReference type="PROSITE" id="PS50857">
    <property type="entry name" value="COX2_CUA"/>
    <property type="match status" value="1"/>
</dbReference>
<feature type="region of interest" description="Disordered" evidence="8">
    <location>
        <begin position="1"/>
        <end position="20"/>
    </location>
</feature>
<keyword evidence="7" id="KW-0472">Membrane</keyword>
<feature type="non-terminal residue" evidence="10">
    <location>
        <position position="1"/>
    </location>
</feature>
<dbReference type="Gene3D" id="2.60.40.420">
    <property type="entry name" value="Cupredoxins - blue copper proteins"/>
    <property type="match status" value="1"/>
</dbReference>
<keyword evidence="6" id="KW-0186">Copper</keyword>
<dbReference type="AlphaFoldDB" id="M0M4K4"/>
<keyword evidence="3" id="KW-0813">Transport</keyword>
<dbReference type="InterPro" id="IPR001505">
    <property type="entry name" value="Copper_CuA"/>
</dbReference>